<keyword evidence="5 12" id="KW-0963">Cytoplasm</keyword>
<evidence type="ECO:0000256" key="5">
    <source>
        <dbReference type="ARBA" id="ARBA00022490"/>
    </source>
</evidence>
<evidence type="ECO:0000256" key="13">
    <source>
        <dbReference type="PIRNR" id="PIRNR001365"/>
    </source>
</evidence>
<evidence type="ECO:0000256" key="1">
    <source>
        <dbReference type="ARBA" id="ARBA00003294"/>
    </source>
</evidence>
<feature type="active site" description="Schiff-base intermediate with substrate" evidence="12 14">
    <location>
        <position position="161"/>
    </location>
</feature>
<comment type="pathway">
    <text evidence="2 12">Amino-acid biosynthesis; L-lysine biosynthesis via DAP pathway; (S)-tetrahydrodipicolinate from L-aspartate: step 3/4.</text>
</comment>
<evidence type="ECO:0000256" key="2">
    <source>
        <dbReference type="ARBA" id="ARBA00005120"/>
    </source>
</evidence>
<protein>
    <recommendedName>
        <fullName evidence="4 12">4-hydroxy-tetrahydrodipicolinate synthase</fullName>
        <shortName evidence="12">HTPA synthase</shortName>
        <ecNumber evidence="4 12">4.3.3.7</ecNumber>
    </recommendedName>
</protein>
<dbReference type="CDD" id="cd00950">
    <property type="entry name" value="DHDPS"/>
    <property type="match status" value="1"/>
</dbReference>
<dbReference type="HAMAP" id="MF_00418">
    <property type="entry name" value="DapA"/>
    <property type="match status" value="1"/>
</dbReference>
<evidence type="ECO:0000256" key="15">
    <source>
        <dbReference type="PIRSR" id="PIRSR001365-2"/>
    </source>
</evidence>
<evidence type="ECO:0000256" key="12">
    <source>
        <dbReference type="HAMAP-Rule" id="MF_00418"/>
    </source>
</evidence>
<dbReference type="GO" id="GO:0009089">
    <property type="term" value="P:lysine biosynthetic process via diaminopimelate"/>
    <property type="evidence" value="ECO:0007669"/>
    <property type="project" value="UniProtKB-UniRule"/>
</dbReference>
<organism evidence="16 17">
    <name type="scientific">Lentihominibacter hominis</name>
    <dbReference type="NCBI Taxonomy" id="2763645"/>
    <lineage>
        <taxon>Bacteria</taxon>
        <taxon>Bacillati</taxon>
        <taxon>Bacillota</taxon>
        <taxon>Clostridia</taxon>
        <taxon>Peptostreptococcales</taxon>
        <taxon>Anaerovoracaceae</taxon>
        <taxon>Lentihominibacter</taxon>
    </lineage>
</organism>
<keyword evidence="9 12" id="KW-0456">Lyase</keyword>
<evidence type="ECO:0000313" key="16">
    <source>
        <dbReference type="EMBL" id="MBC8567783.1"/>
    </source>
</evidence>
<gene>
    <name evidence="12" type="primary">dapA</name>
    <name evidence="16" type="ORF">H8692_03265</name>
</gene>
<dbReference type="PANTHER" id="PTHR12128:SF66">
    <property type="entry name" value="4-HYDROXY-2-OXOGLUTARATE ALDOLASE, MITOCHONDRIAL"/>
    <property type="match status" value="1"/>
</dbReference>
<dbReference type="PIRSF" id="PIRSF001365">
    <property type="entry name" value="DHDPS"/>
    <property type="match status" value="1"/>
</dbReference>
<evidence type="ECO:0000256" key="7">
    <source>
        <dbReference type="ARBA" id="ARBA00022915"/>
    </source>
</evidence>
<evidence type="ECO:0000256" key="8">
    <source>
        <dbReference type="ARBA" id="ARBA00023154"/>
    </source>
</evidence>
<evidence type="ECO:0000256" key="10">
    <source>
        <dbReference type="ARBA" id="ARBA00023270"/>
    </source>
</evidence>
<feature type="site" description="Part of a proton relay during catalysis" evidence="12">
    <location>
        <position position="44"/>
    </location>
</feature>
<dbReference type="PROSITE" id="PS00666">
    <property type="entry name" value="DHDPS_2"/>
    <property type="match status" value="1"/>
</dbReference>
<dbReference type="Gene3D" id="3.20.20.70">
    <property type="entry name" value="Aldolase class I"/>
    <property type="match status" value="1"/>
</dbReference>
<dbReference type="EMBL" id="JACRTA010000001">
    <property type="protein sequence ID" value="MBC8567783.1"/>
    <property type="molecule type" value="Genomic_DNA"/>
</dbReference>
<feature type="active site" description="Proton donor/acceptor" evidence="12 14">
    <location>
        <position position="133"/>
    </location>
</feature>
<evidence type="ECO:0000256" key="3">
    <source>
        <dbReference type="ARBA" id="ARBA00007592"/>
    </source>
</evidence>
<dbReference type="SMART" id="SM01130">
    <property type="entry name" value="DHDPS"/>
    <property type="match status" value="1"/>
</dbReference>
<keyword evidence="7 12" id="KW-0220">Diaminopimelate biosynthesis</keyword>
<proteinExistence type="inferred from homology"/>
<accession>A0A926I952</accession>
<feature type="binding site" evidence="12 15">
    <location>
        <position position="203"/>
    </location>
    <ligand>
        <name>pyruvate</name>
        <dbReference type="ChEBI" id="CHEBI:15361"/>
    </ligand>
</feature>
<dbReference type="SUPFAM" id="SSF51569">
    <property type="entry name" value="Aldolase"/>
    <property type="match status" value="1"/>
</dbReference>
<comment type="subunit">
    <text evidence="12">Homotetramer; dimer of dimers.</text>
</comment>
<dbReference type="GO" id="GO:0008840">
    <property type="term" value="F:4-hydroxy-tetrahydrodipicolinate synthase activity"/>
    <property type="evidence" value="ECO:0007669"/>
    <property type="project" value="UniProtKB-UniRule"/>
</dbReference>
<evidence type="ECO:0000256" key="14">
    <source>
        <dbReference type="PIRSR" id="PIRSR001365-1"/>
    </source>
</evidence>
<evidence type="ECO:0000256" key="4">
    <source>
        <dbReference type="ARBA" id="ARBA00012086"/>
    </source>
</evidence>
<name>A0A926I952_9FIRM</name>
<keyword evidence="6 12" id="KW-0028">Amino-acid biosynthesis</keyword>
<dbReference type="InterPro" id="IPR020625">
    <property type="entry name" value="Schiff_base-form_aldolases_AS"/>
</dbReference>
<evidence type="ECO:0000256" key="9">
    <source>
        <dbReference type="ARBA" id="ARBA00023239"/>
    </source>
</evidence>
<comment type="similarity">
    <text evidence="3 12 13">Belongs to the DapA family.</text>
</comment>
<sequence length="291" mass="31982">MLQGSIVALITPFKEDGSIDYNRLGDLVDWHVDQKTDGILVLGTTAETPTLTADEEEEILRVVLDRAKGRVPVIAGSGSNNTQKSIEKSLKYEKMGADALLVISPYYNKTSKSGLVKHFIQIADSVETSILIYNIPGRTGINIPYEVMEEISRHKNIVGVKEASGDMALASRFAKLIGDGFNMYSGNDDINVPILSVGGMGVISVLANILPRQTHEMVRAYLDGDVRKARDMQIKYLDFINALFIETNPIPIKEAMNMAGLNVGGYRMPLCPMADNTKAVLRTEMEKLALF</sequence>
<dbReference type="EC" id="4.3.3.7" evidence="4 12"/>
<comment type="function">
    <text evidence="1 12">Catalyzes the condensation of (S)-aspartate-beta-semialdehyde [(S)-ASA] and pyruvate to 4-hydroxy-tetrahydrodipicolinate (HTPA).</text>
</comment>
<dbReference type="InterPro" id="IPR002220">
    <property type="entry name" value="DapA-like"/>
</dbReference>
<keyword evidence="17" id="KW-1185">Reference proteome</keyword>
<comment type="caution">
    <text evidence="12">Was originally thought to be a dihydrodipicolinate synthase (DHDPS), catalyzing the condensation of (S)-aspartate-beta-semialdehyde [(S)-ASA] and pyruvate to dihydrodipicolinate (DHDP). However, it was shown in E.coli that the product of the enzymatic reaction is not dihydrodipicolinate but in fact (4S)-4-hydroxy-2,3,4,5-tetrahydro-(2S)-dipicolinic acid (HTPA), and that the consecutive dehydration reaction leading to DHDP is not spontaneous but catalyzed by DapB.</text>
</comment>
<comment type="caution">
    <text evidence="16">The sequence shown here is derived from an EMBL/GenBank/DDBJ whole genome shotgun (WGS) entry which is preliminary data.</text>
</comment>
<feature type="site" description="Part of a proton relay during catalysis" evidence="12">
    <location>
        <position position="107"/>
    </location>
</feature>
<dbReference type="NCBIfam" id="TIGR00674">
    <property type="entry name" value="dapA"/>
    <property type="match status" value="1"/>
</dbReference>
<reference evidence="16" key="1">
    <citation type="submission" date="2020-08" db="EMBL/GenBank/DDBJ databases">
        <title>Genome public.</title>
        <authorList>
            <person name="Liu C."/>
            <person name="Sun Q."/>
        </authorList>
    </citation>
    <scope>NUCLEOTIDE SEQUENCE</scope>
    <source>
        <strain evidence="16">NSJ-24</strain>
    </source>
</reference>
<comment type="catalytic activity">
    <reaction evidence="11 12">
        <text>L-aspartate 4-semialdehyde + pyruvate = (2S,4S)-4-hydroxy-2,3,4,5-tetrahydrodipicolinate + H2O + H(+)</text>
        <dbReference type="Rhea" id="RHEA:34171"/>
        <dbReference type="ChEBI" id="CHEBI:15361"/>
        <dbReference type="ChEBI" id="CHEBI:15377"/>
        <dbReference type="ChEBI" id="CHEBI:15378"/>
        <dbReference type="ChEBI" id="CHEBI:67139"/>
        <dbReference type="ChEBI" id="CHEBI:537519"/>
        <dbReference type="EC" id="4.3.3.7"/>
    </reaction>
</comment>
<dbReference type="AlphaFoldDB" id="A0A926I952"/>
<dbReference type="RefSeq" id="WP_177270853.1">
    <property type="nucleotide sequence ID" value="NZ_JACRTA010000001.1"/>
</dbReference>
<feature type="binding site" evidence="12 15">
    <location>
        <position position="45"/>
    </location>
    <ligand>
        <name>pyruvate</name>
        <dbReference type="ChEBI" id="CHEBI:15361"/>
    </ligand>
</feature>
<dbReference type="InterPro" id="IPR013785">
    <property type="entry name" value="Aldolase_TIM"/>
</dbReference>
<dbReference type="InterPro" id="IPR005263">
    <property type="entry name" value="DapA"/>
</dbReference>
<evidence type="ECO:0000313" key="17">
    <source>
        <dbReference type="Proteomes" id="UP000610862"/>
    </source>
</evidence>
<dbReference type="GO" id="GO:0005829">
    <property type="term" value="C:cytosol"/>
    <property type="evidence" value="ECO:0007669"/>
    <property type="project" value="TreeGrafter"/>
</dbReference>
<keyword evidence="8 12" id="KW-0457">Lysine biosynthesis</keyword>
<dbReference type="GO" id="GO:0019877">
    <property type="term" value="P:diaminopimelate biosynthetic process"/>
    <property type="evidence" value="ECO:0007669"/>
    <property type="project" value="UniProtKB-UniRule"/>
</dbReference>
<dbReference type="PANTHER" id="PTHR12128">
    <property type="entry name" value="DIHYDRODIPICOLINATE SYNTHASE"/>
    <property type="match status" value="1"/>
</dbReference>
<comment type="subcellular location">
    <subcellularLocation>
        <location evidence="12">Cytoplasm</location>
    </subcellularLocation>
</comment>
<dbReference type="Proteomes" id="UP000610862">
    <property type="component" value="Unassembled WGS sequence"/>
</dbReference>
<keyword evidence="10 12" id="KW-0704">Schiff base</keyword>
<dbReference type="Pfam" id="PF00701">
    <property type="entry name" value="DHDPS"/>
    <property type="match status" value="1"/>
</dbReference>
<evidence type="ECO:0000256" key="6">
    <source>
        <dbReference type="ARBA" id="ARBA00022605"/>
    </source>
</evidence>
<evidence type="ECO:0000256" key="11">
    <source>
        <dbReference type="ARBA" id="ARBA00047836"/>
    </source>
</evidence>
<dbReference type="PRINTS" id="PR00146">
    <property type="entry name" value="DHPICSNTHASE"/>
</dbReference>